<dbReference type="GO" id="GO:0005992">
    <property type="term" value="P:trehalose biosynthetic process"/>
    <property type="evidence" value="ECO:0007669"/>
    <property type="project" value="InterPro"/>
</dbReference>
<proteinExistence type="predicted"/>
<dbReference type="GO" id="GO:0003824">
    <property type="term" value="F:catalytic activity"/>
    <property type="evidence" value="ECO:0007669"/>
    <property type="project" value="InterPro"/>
</dbReference>
<feature type="region of interest" description="Disordered" evidence="1">
    <location>
        <begin position="67"/>
        <end position="150"/>
    </location>
</feature>
<dbReference type="Gene3D" id="3.40.50.2000">
    <property type="entry name" value="Glycogen Phosphorylase B"/>
    <property type="match status" value="1"/>
</dbReference>
<protein>
    <submittedName>
        <fullName evidence="2">Glycosyltransferase family 20 protein</fullName>
    </submittedName>
</protein>
<name>A0A6A7B218_9PLEO</name>
<keyword evidence="3" id="KW-1185">Reference proteome</keyword>
<evidence type="ECO:0000313" key="3">
    <source>
        <dbReference type="Proteomes" id="UP000799423"/>
    </source>
</evidence>
<sequence length="150" mass="16900">MYDIFSTSRPFWANRLIAKAVAKDVEDNDIVWVHDYHLMLMPAMLQEEFGKTKNRKYADCSDPSFLSTGAEAARGPVNTIKNRLSRHARQDDAQLGDHTHDDAPTGASRQPQGMPHYPGHISEGTQQRRGHSMGDTSRVARKTRVLGREL</sequence>
<dbReference type="InterPro" id="IPR001830">
    <property type="entry name" value="Glyco_trans_20"/>
</dbReference>
<dbReference type="Proteomes" id="UP000799423">
    <property type="component" value="Unassembled WGS sequence"/>
</dbReference>
<dbReference type="SUPFAM" id="SSF53756">
    <property type="entry name" value="UDP-Glycosyltransferase/glycogen phosphorylase"/>
    <property type="match status" value="1"/>
</dbReference>
<evidence type="ECO:0000313" key="2">
    <source>
        <dbReference type="EMBL" id="KAF2848465.1"/>
    </source>
</evidence>
<evidence type="ECO:0000256" key="1">
    <source>
        <dbReference type="SAM" id="MobiDB-lite"/>
    </source>
</evidence>
<feature type="compositionally biased region" description="Basic and acidic residues" evidence="1">
    <location>
        <begin position="88"/>
        <end position="103"/>
    </location>
</feature>
<dbReference type="AlphaFoldDB" id="A0A6A7B218"/>
<gene>
    <name evidence="2" type="ORF">T440DRAFT_480802</name>
</gene>
<dbReference type="OrthoDB" id="755951at2759"/>
<organism evidence="2 3">
    <name type="scientific">Plenodomus tracheiphilus IPT5</name>
    <dbReference type="NCBI Taxonomy" id="1408161"/>
    <lineage>
        <taxon>Eukaryota</taxon>
        <taxon>Fungi</taxon>
        <taxon>Dikarya</taxon>
        <taxon>Ascomycota</taxon>
        <taxon>Pezizomycotina</taxon>
        <taxon>Dothideomycetes</taxon>
        <taxon>Pleosporomycetidae</taxon>
        <taxon>Pleosporales</taxon>
        <taxon>Pleosporineae</taxon>
        <taxon>Leptosphaeriaceae</taxon>
        <taxon>Plenodomus</taxon>
    </lineage>
</organism>
<reference evidence="2" key="1">
    <citation type="submission" date="2020-01" db="EMBL/GenBank/DDBJ databases">
        <authorList>
            <consortium name="DOE Joint Genome Institute"/>
            <person name="Haridas S."/>
            <person name="Albert R."/>
            <person name="Binder M."/>
            <person name="Bloem J."/>
            <person name="Labutti K."/>
            <person name="Salamov A."/>
            <person name="Andreopoulos B."/>
            <person name="Baker S.E."/>
            <person name="Barry K."/>
            <person name="Bills G."/>
            <person name="Bluhm B.H."/>
            <person name="Cannon C."/>
            <person name="Castanera R."/>
            <person name="Culley D.E."/>
            <person name="Daum C."/>
            <person name="Ezra D."/>
            <person name="Gonzalez J.B."/>
            <person name="Henrissat B."/>
            <person name="Kuo A."/>
            <person name="Liang C."/>
            <person name="Lipzen A."/>
            <person name="Lutzoni F."/>
            <person name="Magnuson J."/>
            <person name="Mondo S."/>
            <person name="Nolan M."/>
            <person name="Ohm R."/>
            <person name="Pangilinan J."/>
            <person name="Park H.-J."/>
            <person name="Ramirez L."/>
            <person name="Alfaro M."/>
            <person name="Sun H."/>
            <person name="Tritt A."/>
            <person name="Yoshinaga Y."/>
            <person name="Zwiers L.-H."/>
            <person name="Turgeon B.G."/>
            <person name="Goodwin S.B."/>
            <person name="Spatafora J.W."/>
            <person name="Crous P.W."/>
            <person name="Grigoriev I.V."/>
        </authorList>
    </citation>
    <scope>NUCLEOTIDE SEQUENCE</scope>
    <source>
        <strain evidence="2">IPT5</strain>
    </source>
</reference>
<dbReference type="EMBL" id="MU006317">
    <property type="protein sequence ID" value="KAF2848465.1"/>
    <property type="molecule type" value="Genomic_DNA"/>
</dbReference>
<accession>A0A6A7B218</accession>
<feature type="compositionally biased region" description="Basic residues" evidence="1">
    <location>
        <begin position="139"/>
        <end position="150"/>
    </location>
</feature>
<dbReference type="Pfam" id="PF00982">
    <property type="entry name" value="Glyco_transf_20"/>
    <property type="match status" value="1"/>
</dbReference>